<keyword evidence="1" id="KW-0472">Membrane</keyword>
<keyword evidence="2" id="KW-0732">Signal</keyword>
<feature type="signal peptide" evidence="2">
    <location>
        <begin position="1"/>
        <end position="21"/>
    </location>
</feature>
<organism evidence="3 4">
    <name type="scientific">Xenopus laevis</name>
    <name type="common">African clawed frog</name>
    <dbReference type="NCBI Taxonomy" id="8355"/>
    <lineage>
        <taxon>Eukaryota</taxon>
        <taxon>Metazoa</taxon>
        <taxon>Chordata</taxon>
        <taxon>Craniata</taxon>
        <taxon>Vertebrata</taxon>
        <taxon>Euteleostomi</taxon>
        <taxon>Amphibia</taxon>
        <taxon>Batrachia</taxon>
        <taxon>Anura</taxon>
        <taxon>Pipoidea</taxon>
        <taxon>Pipidae</taxon>
        <taxon>Xenopodinae</taxon>
        <taxon>Xenopus</taxon>
        <taxon>Xenopus</taxon>
    </lineage>
</organism>
<reference evidence="4" key="1">
    <citation type="journal article" date="2016" name="Nature">
        <title>Genome evolution in the allotetraploid frog Xenopus laevis.</title>
        <authorList>
            <person name="Session A.M."/>
            <person name="Uno Y."/>
            <person name="Kwon T."/>
            <person name="Chapman J.A."/>
            <person name="Toyoda A."/>
            <person name="Takahashi S."/>
            <person name="Fukui A."/>
            <person name="Hikosaka A."/>
            <person name="Suzuki A."/>
            <person name="Kondo M."/>
            <person name="van Heeringen S.J."/>
            <person name="Quigley I."/>
            <person name="Heinz S."/>
            <person name="Ogino H."/>
            <person name="Ochi H."/>
            <person name="Hellsten U."/>
            <person name="Lyons J.B."/>
            <person name="Simakov O."/>
            <person name="Putnam N."/>
            <person name="Stites J."/>
            <person name="Kuroki Y."/>
            <person name="Tanaka T."/>
            <person name="Michiue T."/>
            <person name="Watanabe M."/>
            <person name="Bogdanovic O."/>
            <person name="Lister R."/>
            <person name="Georgiou G."/>
            <person name="Paranjpe S.S."/>
            <person name="van Kruijsbergen I."/>
            <person name="Shu S."/>
            <person name="Carlson J."/>
            <person name="Kinoshita T."/>
            <person name="Ohta Y."/>
            <person name="Mawaribuchi S."/>
            <person name="Jenkins J."/>
            <person name="Grimwood J."/>
            <person name="Schmutz J."/>
            <person name="Mitros T."/>
            <person name="Mozaffari S.V."/>
            <person name="Suzuki Y."/>
            <person name="Haramoto Y."/>
            <person name="Yamamoto T.S."/>
            <person name="Takagi C."/>
            <person name="Heald R."/>
            <person name="Miller K."/>
            <person name="Haudenschild C."/>
            <person name="Kitzman J."/>
            <person name="Nakayama T."/>
            <person name="Izutsu Y."/>
            <person name="Robert J."/>
            <person name="Fortriede J."/>
            <person name="Burns K."/>
            <person name="Lotay V."/>
            <person name="Karimi K."/>
            <person name="Yasuoka Y."/>
            <person name="Dichmann D.S."/>
            <person name="Flajnik M.F."/>
            <person name="Houston D.W."/>
            <person name="Shendure J."/>
            <person name="DuPasquier L."/>
            <person name="Vize P.D."/>
            <person name="Zorn A.M."/>
            <person name="Ito M."/>
            <person name="Marcotte E.M."/>
            <person name="Wallingford J.B."/>
            <person name="Ito Y."/>
            <person name="Asashima M."/>
            <person name="Ueno N."/>
            <person name="Matsuda Y."/>
            <person name="Veenstra G.J."/>
            <person name="Fujiyama A."/>
            <person name="Harland R.M."/>
            <person name="Taira M."/>
            <person name="Rokhsar D.S."/>
        </authorList>
    </citation>
    <scope>NUCLEOTIDE SEQUENCE [LARGE SCALE GENOMIC DNA]</scope>
    <source>
        <strain evidence="4">J</strain>
    </source>
</reference>
<dbReference type="EMBL" id="CM004476">
    <property type="protein sequence ID" value="OCT76479.1"/>
    <property type="molecule type" value="Genomic_DNA"/>
</dbReference>
<name>A0A974CN74_XENLA</name>
<gene>
    <name evidence="3" type="ORF">XELAEV_18031680mg</name>
</gene>
<evidence type="ECO:0000313" key="3">
    <source>
        <dbReference type="EMBL" id="OCT76479.1"/>
    </source>
</evidence>
<protein>
    <recommendedName>
        <fullName evidence="5">SRCR domain-containing protein</fullName>
    </recommendedName>
</protein>
<keyword evidence="1" id="KW-0812">Transmembrane</keyword>
<proteinExistence type="predicted"/>
<evidence type="ECO:0008006" key="5">
    <source>
        <dbReference type="Google" id="ProtNLM"/>
    </source>
</evidence>
<evidence type="ECO:0000313" key="4">
    <source>
        <dbReference type="Proteomes" id="UP000694892"/>
    </source>
</evidence>
<accession>A0A974CN74</accession>
<evidence type="ECO:0000256" key="1">
    <source>
        <dbReference type="SAM" id="Phobius"/>
    </source>
</evidence>
<feature type="chain" id="PRO_5037777281" description="SRCR domain-containing protein" evidence="2">
    <location>
        <begin position="22"/>
        <end position="188"/>
    </location>
</feature>
<sequence>MHFIWSLKYLILGNLWYLVDNREVQTVQPNMTMVCYQDAKLLCALHGNHTFMCTNMSQCLSLSRPHNNTNREDNSVRKVQCDIWFNNCTVTDSGMHLCLLGKASEEHRNINVSVTLTDCSAEKKNSKGMCYIPDIVFYFIIFLSLLIMYLSYLCSREVMNESPTHSHRLIKNLFLNGRELQPEKIEDV</sequence>
<evidence type="ECO:0000256" key="2">
    <source>
        <dbReference type="SAM" id="SignalP"/>
    </source>
</evidence>
<dbReference type="AlphaFoldDB" id="A0A974CN74"/>
<dbReference type="Proteomes" id="UP000694892">
    <property type="component" value="Chromosome 6L"/>
</dbReference>
<feature type="transmembrane region" description="Helical" evidence="1">
    <location>
        <begin position="135"/>
        <end position="154"/>
    </location>
</feature>
<keyword evidence="1" id="KW-1133">Transmembrane helix</keyword>